<dbReference type="PANTHER" id="PTHR43643">
    <property type="entry name" value="HISTIDINOL-PHOSPHATE AMINOTRANSFERASE 2"/>
    <property type="match status" value="1"/>
</dbReference>
<evidence type="ECO:0000259" key="9">
    <source>
        <dbReference type="Pfam" id="PF00155"/>
    </source>
</evidence>
<dbReference type="SUPFAM" id="SSF53383">
    <property type="entry name" value="PLP-dependent transferases"/>
    <property type="match status" value="1"/>
</dbReference>
<evidence type="ECO:0000256" key="1">
    <source>
        <dbReference type="ARBA" id="ARBA00001933"/>
    </source>
</evidence>
<comment type="cofactor">
    <cofactor evidence="1 8">
        <name>pyridoxal 5'-phosphate</name>
        <dbReference type="ChEBI" id="CHEBI:597326"/>
    </cofactor>
</comment>
<dbReference type="GO" id="GO:0030170">
    <property type="term" value="F:pyridoxal phosphate binding"/>
    <property type="evidence" value="ECO:0007669"/>
    <property type="project" value="InterPro"/>
</dbReference>
<dbReference type="GO" id="GO:0004400">
    <property type="term" value="F:histidinol-phosphate transaminase activity"/>
    <property type="evidence" value="ECO:0007669"/>
    <property type="project" value="UniProtKB-UniRule"/>
</dbReference>
<dbReference type="InterPro" id="IPR005861">
    <property type="entry name" value="HisP_aminotrans"/>
</dbReference>
<keyword evidence="6 8" id="KW-0663">Pyridoxal phosphate</keyword>
<dbReference type="InterPro" id="IPR015424">
    <property type="entry name" value="PyrdxlP-dep_Trfase"/>
</dbReference>
<reference evidence="10" key="1">
    <citation type="submission" date="2020-08" db="EMBL/GenBank/DDBJ databases">
        <title>Genome public.</title>
        <authorList>
            <person name="Liu C."/>
            <person name="Sun Q."/>
        </authorList>
    </citation>
    <scope>NUCLEOTIDE SEQUENCE</scope>
    <source>
        <strain evidence="10">NSJ-28</strain>
    </source>
</reference>
<evidence type="ECO:0000313" key="11">
    <source>
        <dbReference type="Proteomes" id="UP000606499"/>
    </source>
</evidence>
<feature type="domain" description="Aminotransferase class I/classII large" evidence="9">
    <location>
        <begin position="25"/>
        <end position="347"/>
    </location>
</feature>
<dbReference type="PROSITE" id="PS00599">
    <property type="entry name" value="AA_TRANSFER_CLASS_2"/>
    <property type="match status" value="1"/>
</dbReference>
<dbReference type="GO" id="GO:0000105">
    <property type="term" value="P:L-histidine biosynthetic process"/>
    <property type="evidence" value="ECO:0007669"/>
    <property type="project" value="UniProtKB-UniRule"/>
</dbReference>
<comment type="similarity">
    <text evidence="8">Belongs to the class-II pyridoxal-phosphate-dependent aminotransferase family. Histidinol-phosphate aminotransferase subfamily.</text>
</comment>
<dbReference type="Proteomes" id="UP000606499">
    <property type="component" value="Unassembled WGS sequence"/>
</dbReference>
<dbReference type="CDD" id="cd00609">
    <property type="entry name" value="AAT_like"/>
    <property type="match status" value="1"/>
</dbReference>
<dbReference type="RefSeq" id="WP_186949889.1">
    <property type="nucleotide sequence ID" value="NZ_JACOPL010000006.1"/>
</dbReference>
<dbReference type="InterPro" id="IPR004839">
    <property type="entry name" value="Aminotransferase_I/II_large"/>
</dbReference>
<dbReference type="AlphaFoldDB" id="A0A923LWT6"/>
<sequence length="351" mass="39398">MDKPFLDKLRKIDPYVPGEQPQAADIIKLNANENPYPPAPCVQEILRRFDAAQLALYPDANGKALKSTLAGRFGVKPAQVFLGNGSDDVLALAFQAFFCSDRPVLYPDITYSFYPVWCNLFRIPYETVPLDGDFRVRVRGYDQPNGGVILPNPNAPTGRGVTLDFLEDLLQHNQDCVVIIDEAYVDFGAQSAVPLLGKYENLLVVQTMSKSRSLAGMRIGYALGSEVLISTLEAVKNSYNSYTMDVLALAAGQASVEDERYFQETCRRVAETRDRSAAALRGLGFTVLPSLTNFLFVTHPKKEAPVIFEYLRQKNIYIRYFRLPRIENYLRITIGTDEQMDRLLDALQAFL</sequence>
<organism evidence="10 11">
    <name type="scientific">Agathobaculum faecis</name>
    <dbReference type="NCBI Taxonomy" id="2763013"/>
    <lineage>
        <taxon>Bacteria</taxon>
        <taxon>Bacillati</taxon>
        <taxon>Bacillota</taxon>
        <taxon>Clostridia</taxon>
        <taxon>Eubacteriales</taxon>
        <taxon>Butyricicoccaceae</taxon>
        <taxon>Agathobaculum</taxon>
    </lineage>
</organism>
<keyword evidence="4 8" id="KW-0032">Aminotransferase</keyword>
<dbReference type="EC" id="2.6.1.9" evidence="8"/>
<dbReference type="Gene3D" id="3.40.640.10">
    <property type="entry name" value="Type I PLP-dependent aspartate aminotransferase-like (Major domain)"/>
    <property type="match status" value="1"/>
</dbReference>
<dbReference type="InterPro" id="IPR015422">
    <property type="entry name" value="PyrdxlP-dep_Trfase_small"/>
</dbReference>
<evidence type="ECO:0000256" key="8">
    <source>
        <dbReference type="HAMAP-Rule" id="MF_01023"/>
    </source>
</evidence>
<evidence type="ECO:0000256" key="3">
    <source>
        <dbReference type="ARBA" id="ARBA00011738"/>
    </source>
</evidence>
<protein>
    <recommendedName>
        <fullName evidence="8">Histidinol-phosphate aminotransferase</fullName>
        <ecNumber evidence="8">2.6.1.9</ecNumber>
    </recommendedName>
    <alternativeName>
        <fullName evidence="8">Imidazole acetol-phosphate transaminase</fullName>
    </alternativeName>
</protein>
<proteinExistence type="inferred from homology"/>
<dbReference type="InterPro" id="IPR015421">
    <property type="entry name" value="PyrdxlP-dep_Trfase_major"/>
</dbReference>
<name>A0A923LWT6_9FIRM</name>
<dbReference type="Pfam" id="PF00155">
    <property type="entry name" value="Aminotran_1_2"/>
    <property type="match status" value="1"/>
</dbReference>
<evidence type="ECO:0000256" key="6">
    <source>
        <dbReference type="ARBA" id="ARBA00022898"/>
    </source>
</evidence>
<accession>A0A923LWT6</accession>
<dbReference type="HAMAP" id="MF_01023">
    <property type="entry name" value="HisC_aminotrans_2"/>
    <property type="match status" value="1"/>
</dbReference>
<keyword evidence="5 8" id="KW-0808">Transferase</keyword>
<feature type="modified residue" description="N6-(pyridoxal phosphate)lysine" evidence="8">
    <location>
        <position position="210"/>
    </location>
</feature>
<comment type="subunit">
    <text evidence="3 8">Homodimer.</text>
</comment>
<keyword evidence="8" id="KW-0028">Amino-acid biosynthesis</keyword>
<evidence type="ECO:0000313" key="10">
    <source>
        <dbReference type="EMBL" id="MBC5725359.1"/>
    </source>
</evidence>
<comment type="pathway">
    <text evidence="2 8">Amino-acid biosynthesis; L-histidine biosynthesis; L-histidine from 5-phospho-alpha-D-ribose 1-diphosphate: step 7/9.</text>
</comment>
<evidence type="ECO:0000256" key="5">
    <source>
        <dbReference type="ARBA" id="ARBA00022679"/>
    </source>
</evidence>
<dbReference type="InterPro" id="IPR001917">
    <property type="entry name" value="Aminotrans_II_pyridoxalP_BS"/>
</dbReference>
<dbReference type="PANTHER" id="PTHR43643:SF3">
    <property type="entry name" value="HISTIDINOL-PHOSPHATE AMINOTRANSFERASE"/>
    <property type="match status" value="1"/>
</dbReference>
<dbReference type="InterPro" id="IPR050106">
    <property type="entry name" value="HistidinolP_aminotransfase"/>
</dbReference>
<dbReference type="Gene3D" id="3.90.1150.10">
    <property type="entry name" value="Aspartate Aminotransferase, domain 1"/>
    <property type="match status" value="1"/>
</dbReference>
<keyword evidence="8" id="KW-0368">Histidine biosynthesis</keyword>
<dbReference type="NCBIfam" id="TIGR01141">
    <property type="entry name" value="hisC"/>
    <property type="match status" value="1"/>
</dbReference>
<gene>
    <name evidence="8" type="primary">hisC</name>
    <name evidence="10" type="ORF">H8S45_07790</name>
</gene>
<comment type="caution">
    <text evidence="10">The sequence shown here is derived from an EMBL/GenBank/DDBJ whole genome shotgun (WGS) entry which is preliminary data.</text>
</comment>
<evidence type="ECO:0000256" key="7">
    <source>
        <dbReference type="ARBA" id="ARBA00047481"/>
    </source>
</evidence>
<dbReference type="EMBL" id="JACOPL010000006">
    <property type="protein sequence ID" value="MBC5725359.1"/>
    <property type="molecule type" value="Genomic_DNA"/>
</dbReference>
<keyword evidence="11" id="KW-1185">Reference proteome</keyword>
<evidence type="ECO:0000256" key="2">
    <source>
        <dbReference type="ARBA" id="ARBA00005011"/>
    </source>
</evidence>
<comment type="catalytic activity">
    <reaction evidence="7 8">
        <text>L-histidinol phosphate + 2-oxoglutarate = 3-(imidazol-4-yl)-2-oxopropyl phosphate + L-glutamate</text>
        <dbReference type="Rhea" id="RHEA:23744"/>
        <dbReference type="ChEBI" id="CHEBI:16810"/>
        <dbReference type="ChEBI" id="CHEBI:29985"/>
        <dbReference type="ChEBI" id="CHEBI:57766"/>
        <dbReference type="ChEBI" id="CHEBI:57980"/>
        <dbReference type="EC" id="2.6.1.9"/>
    </reaction>
</comment>
<evidence type="ECO:0000256" key="4">
    <source>
        <dbReference type="ARBA" id="ARBA00022576"/>
    </source>
</evidence>